<comment type="similarity">
    <text evidence="1 7">Belongs to the carbohydrate kinase PfkB family.</text>
</comment>
<dbReference type="PRINTS" id="PR00990">
    <property type="entry name" value="RIBOKINASE"/>
</dbReference>
<keyword evidence="5" id="KW-0067">ATP-binding</keyword>
<name>A0A177I8J6_9CORY</name>
<evidence type="ECO:0000256" key="1">
    <source>
        <dbReference type="ARBA" id="ARBA00010688"/>
    </source>
</evidence>
<dbReference type="RefSeq" id="WP_066841047.1">
    <property type="nucleotide sequence ID" value="NZ_CAJUDP010000003.1"/>
</dbReference>
<dbReference type="PANTHER" id="PTHR46566">
    <property type="entry name" value="1-PHOSPHOFRUCTOKINASE-RELATED"/>
    <property type="match status" value="1"/>
</dbReference>
<dbReference type="PROSITE" id="PS00584">
    <property type="entry name" value="PFKB_KINASES_2"/>
    <property type="match status" value="1"/>
</dbReference>
<evidence type="ECO:0000256" key="2">
    <source>
        <dbReference type="ARBA" id="ARBA00022679"/>
    </source>
</evidence>
<keyword evidence="2 6" id="KW-0808">Transferase</keyword>
<evidence type="ECO:0000313" key="9">
    <source>
        <dbReference type="EMBL" id="OAH25137.1"/>
    </source>
</evidence>
<dbReference type="InterPro" id="IPR029056">
    <property type="entry name" value="Ribokinase-like"/>
</dbReference>
<protein>
    <submittedName>
        <fullName evidence="9">1-phosphofructokinase</fullName>
    </submittedName>
</protein>
<feature type="domain" description="Carbohydrate kinase PfkB" evidence="8">
    <location>
        <begin position="10"/>
        <end position="308"/>
    </location>
</feature>
<keyword evidence="3" id="KW-0547">Nucleotide-binding</keyword>
<keyword evidence="10" id="KW-1185">Reference proteome</keyword>
<accession>A0A177I8J6</accession>
<dbReference type="Proteomes" id="UP000076947">
    <property type="component" value="Unassembled WGS sequence"/>
</dbReference>
<proteinExistence type="inferred from homology"/>
<comment type="caution">
    <text evidence="9">The sequence shown here is derived from an EMBL/GenBank/DDBJ whole genome shotgun (WGS) entry which is preliminary data.</text>
</comment>
<dbReference type="GO" id="GO:0005524">
    <property type="term" value="F:ATP binding"/>
    <property type="evidence" value="ECO:0007669"/>
    <property type="project" value="UniProtKB-KW"/>
</dbReference>
<dbReference type="NCBIfam" id="TIGR03168">
    <property type="entry name" value="1-PFK"/>
    <property type="match status" value="1"/>
</dbReference>
<dbReference type="PANTHER" id="PTHR46566:SF2">
    <property type="entry name" value="ATP-DEPENDENT 6-PHOSPHOFRUCTOKINASE ISOZYME 2"/>
    <property type="match status" value="1"/>
</dbReference>
<dbReference type="InterPro" id="IPR002139">
    <property type="entry name" value="Ribo/fructo_kinase"/>
</dbReference>
<evidence type="ECO:0000256" key="5">
    <source>
        <dbReference type="ARBA" id="ARBA00022840"/>
    </source>
</evidence>
<organism evidence="9 10">
    <name type="scientific">Corynebacterium stationis</name>
    <dbReference type="NCBI Taxonomy" id="1705"/>
    <lineage>
        <taxon>Bacteria</taxon>
        <taxon>Bacillati</taxon>
        <taxon>Actinomycetota</taxon>
        <taxon>Actinomycetes</taxon>
        <taxon>Mycobacteriales</taxon>
        <taxon>Corynebacteriaceae</taxon>
        <taxon>Corynebacterium</taxon>
    </lineage>
</organism>
<dbReference type="InterPro" id="IPR002173">
    <property type="entry name" value="Carboh/pur_kinase_PfkB_CS"/>
</dbReference>
<gene>
    <name evidence="9" type="ORF">AYJ05_07940</name>
</gene>
<dbReference type="Pfam" id="PF00294">
    <property type="entry name" value="PfkB"/>
    <property type="match status" value="1"/>
</dbReference>
<reference evidence="10" key="1">
    <citation type="submission" date="2016-02" db="EMBL/GenBank/DDBJ databases">
        <authorList>
            <person name="Kaur G."/>
            <person name="Nair G.R."/>
            <person name="Mayilraj S."/>
        </authorList>
    </citation>
    <scope>NUCLEOTIDE SEQUENCE [LARGE SCALE GENOMIC DNA]</scope>
    <source>
        <strain evidence="10">GA-15</strain>
    </source>
</reference>
<dbReference type="STRING" id="1705.CA21670_05055"/>
<dbReference type="InterPro" id="IPR017583">
    <property type="entry name" value="Tagatose/fructose_Pkinase"/>
</dbReference>
<dbReference type="GO" id="GO:0008443">
    <property type="term" value="F:phosphofructokinase activity"/>
    <property type="evidence" value="ECO:0007669"/>
    <property type="project" value="TreeGrafter"/>
</dbReference>
<evidence type="ECO:0000256" key="4">
    <source>
        <dbReference type="ARBA" id="ARBA00022777"/>
    </source>
</evidence>
<evidence type="ECO:0000313" key="10">
    <source>
        <dbReference type="Proteomes" id="UP000076947"/>
    </source>
</evidence>
<dbReference type="GO" id="GO:0005829">
    <property type="term" value="C:cytosol"/>
    <property type="evidence" value="ECO:0007669"/>
    <property type="project" value="TreeGrafter"/>
</dbReference>
<dbReference type="InterPro" id="IPR011611">
    <property type="entry name" value="PfkB_dom"/>
</dbReference>
<dbReference type="AlphaFoldDB" id="A0A177I8J6"/>
<dbReference type="PIRSF" id="PIRSF000535">
    <property type="entry name" value="1PFK/6PFK/LacC"/>
    <property type="match status" value="1"/>
</dbReference>
<dbReference type="Gene3D" id="3.40.1190.20">
    <property type="match status" value="1"/>
</dbReference>
<keyword evidence="4 7" id="KW-0418">Kinase</keyword>
<evidence type="ECO:0000256" key="3">
    <source>
        <dbReference type="ARBA" id="ARBA00022741"/>
    </source>
</evidence>
<dbReference type="OrthoDB" id="9801219at2"/>
<evidence type="ECO:0000259" key="8">
    <source>
        <dbReference type="Pfam" id="PF00294"/>
    </source>
</evidence>
<dbReference type="EMBL" id="LSTQ01000026">
    <property type="protein sequence ID" value="OAH25137.1"/>
    <property type="molecule type" value="Genomic_DNA"/>
</dbReference>
<sequence length="321" mass="32472">MIVTLTPNPSIDATIALDSPLTPGTVHRAASMTNAAGGKGINVAHAVTLAGKSAVAVIPAAENDPFISLVNDINVDISTVEIAENIRTNTTVTETSGRTTKLNGKGPAVDSQAQSQLIDATCHAAANASWVVMAGSLPNAVPVDFYVTAINALRKSAPQVKIALDTSDKPMEEIAKNLSTAAPDLIKPNGLELGQLVGEDGLALEAAAEGGDYSGVIAAARKVNAQGVGYVLVTLGAAGALLVTETGAWIASPPPIEVASTVGAGDSSLAGFLLAQEAGNDLAESLRYSVAYGSAATSLPGTTIPTPDMLNLAETNVRQLN</sequence>
<dbReference type="SUPFAM" id="SSF53613">
    <property type="entry name" value="Ribokinase-like"/>
    <property type="match status" value="1"/>
</dbReference>
<evidence type="ECO:0000256" key="7">
    <source>
        <dbReference type="RuleBase" id="RU003704"/>
    </source>
</evidence>
<dbReference type="CDD" id="cd01164">
    <property type="entry name" value="FruK_PfkB_like"/>
    <property type="match status" value="1"/>
</dbReference>
<evidence type="ECO:0000256" key="6">
    <source>
        <dbReference type="PIRNR" id="PIRNR000535"/>
    </source>
</evidence>